<evidence type="ECO:0000256" key="4">
    <source>
        <dbReference type="ARBA" id="ARBA00022833"/>
    </source>
</evidence>
<evidence type="ECO:0000256" key="1">
    <source>
        <dbReference type="ARBA" id="ARBA00005889"/>
    </source>
</evidence>
<dbReference type="Pfam" id="PF04434">
    <property type="entry name" value="SWIM"/>
    <property type="match status" value="1"/>
</dbReference>
<dbReference type="GO" id="GO:0005634">
    <property type="term" value="C:nucleus"/>
    <property type="evidence" value="ECO:0007669"/>
    <property type="project" value="UniProtKB-SubCell"/>
</dbReference>
<dbReference type="InterPro" id="IPR018289">
    <property type="entry name" value="MULE_transposase_dom"/>
</dbReference>
<dbReference type="PANTHER" id="PTHR31669:SF168">
    <property type="entry name" value="PROTEIN FAR1-RELATED SEQUENCE"/>
    <property type="match status" value="1"/>
</dbReference>
<keyword evidence="9" id="KW-1185">Reference proteome</keyword>
<keyword evidence="4 6" id="KW-0862">Zinc</keyword>
<evidence type="ECO:0000259" key="7">
    <source>
        <dbReference type="PROSITE" id="PS50966"/>
    </source>
</evidence>
<dbReference type="AlphaFoldDB" id="A0A8R7U133"/>
<feature type="domain" description="SWIM-type" evidence="7">
    <location>
        <begin position="221"/>
        <end position="257"/>
    </location>
</feature>
<reference evidence="8" key="3">
    <citation type="submission" date="2022-06" db="UniProtKB">
        <authorList>
            <consortium name="EnsemblPlants"/>
        </authorList>
    </citation>
    <scope>IDENTIFICATION</scope>
</reference>
<keyword evidence="3 5" id="KW-0863">Zinc-finger</keyword>
<dbReference type="PANTHER" id="PTHR31669">
    <property type="entry name" value="PROTEIN FAR1-RELATED SEQUENCE 10-RELATED"/>
    <property type="match status" value="1"/>
</dbReference>
<dbReference type="SMART" id="SM00575">
    <property type="entry name" value="ZnF_PMZ"/>
    <property type="match status" value="1"/>
</dbReference>
<dbReference type="Pfam" id="PF10551">
    <property type="entry name" value="MULE"/>
    <property type="match status" value="1"/>
</dbReference>
<dbReference type="InterPro" id="IPR007527">
    <property type="entry name" value="Znf_SWIM"/>
</dbReference>
<keyword evidence="6" id="KW-0539">Nucleus</keyword>
<dbReference type="GO" id="GO:0008270">
    <property type="term" value="F:zinc ion binding"/>
    <property type="evidence" value="ECO:0007669"/>
    <property type="project" value="UniProtKB-UniRule"/>
</dbReference>
<proteinExistence type="inferred from homology"/>
<dbReference type="Gramene" id="TuG1812G0300005385.01.T01">
    <property type="protein sequence ID" value="TuG1812G0300005385.01.T01"/>
    <property type="gene ID" value="TuG1812G0300005385.01"/>
</dbReference>
<evidence type="ECO:0000256" key="3">
    <source>
        <dbReference type="ARBA" id="ARBA00022771"/>
    </source>
</evidence>
<dbReference type="PROSITE" id="PS50966">
    <property type="entry name" value="ZF_SWIM"/>
    <property type="match status" value="1"/>
</dbReference>
<dbReference type="GO" id="GO:0006355">
    <property type="term" value="P:regulation of DNA-templated transcription"/>
    <property type="evidence" value="ECO:0007669"/>
    <property type="project" value="UniProtKB-UniRule"/>
</dbReference>
<name>A0A8R7U133_TRIUA</name>
<dbReference type="EnsemblPlants" id="TuG1812G0300005385.01.T01">
    <property type="protein sequence ID" value="TuG1812G0300005385.01.T01"/>
    <property type="gene ID" value="TuG1812G0300005385.01"/>
</dbReference>
<keyword evidence="2 6" id="KW-0479">Metal-binding</keyword>
<organism evidence="8 9">
    <name type="scientific">Triticum urartu</name>
    <name type="common">Red wild einkorn</name>
    <name type="synonym">Crithodium urartu</name>
    <dbReference type="NCBI Taxonomy" id="4572"/>
    <lineage>
        <taxon>Eukaryota</taxon>
        <taxon>Viridiplantae</taxon>
        <taxon>Streptophyta</taxon>
        <taxon>Embryophyta</taxon>
        <taxon>Tracheophyta</taxon>
        <taxon>Spermatophyta</taxon>
        <taxon>Magnoliopsida</taxon>
        <taxon>Liliopsida</taxon>
        <taxon>Poales</taxon>
        <taxon>Poaceae</taxon>
        <taxon>BOP clade</taxon>
        <taxon>Pooideae</taxon>
        <taxon>Triticodae</taxon>
        <taxon>Triticeae</taxon>
        <taxon>Triticinae</taxon>
        <taxon>Triticum</taxon>
    </lineage>
</organism>
<comment type="function">
    <text evidence="6">Putative transcription activator involved in regulating light control of development.</text>
</comment>
<dbReference type="InterPro" id="IPR006564">
    <property type="entry name" value="Znf_PMZ"/>
</dbReference>
<comment type="similarity">
    <text evidence="1 6">Belongs to the FHY3/FAR1 family.</text>
</comment>
<evidence type="ECO:0000256" key="6">
    <source>
        <dbReference type="RuleBase" id="RU367018"/>
    </source>
</evidence>
<reference evidence="9" key="1">
    <citation type="journal article" date="2013" name="Nature">
        <title>Draft genome of the wheat A-genome progenitor Triticum urartu.</title>
        <authorList>
            <person name="Ling H.Q."/>
            <person name="Zhao S."/>
            <person name="Liu D."/>
            <person name="Wang J."/>
            <person name="Sun H."/>
            <person name="Zhang C."/>
            <person name="Fan H."/>
            <person name="Li D."/>
            <person name="Dong L."/>
            <person name="Tao Y."/>
            <person name="Gao C."/>
            <person name="Wu H."/>
            <person name="Li Y."/>
            <person name="Cui Y."/>
            <person name="Guo X."/>
            <person name="Zheng S."/>
            <person name="Wang B."/>
            <person name="Yu K."/>
            <person name="Liang Q."/>
            <person name="Yang W."/>
            <person name="Lou X."/>
            <person name="Chen J."/>
            <person name="Feng M."/>
            <person name="Jian J."/>
            <person name="Zhang X."/>
            <person name="Luo G."/>
            <person name="Jiang Y."/>
            <person name="Liu J."/>
            <person name="Wang Z."/>
            <person name="Sha Y."/>
            <person name="Zhang B."/>
            <person name="Wu H."/>
            <person name="Tang D."/>
            <person name="Shen Q."/>
            <person name="Xue P."/>
            <person name="Zou S."/>
            <person name="Wang X."/>
            <person name="Liu X."/>
            <person name="Wang F."/>
            <person name="Yang Y."/>
            <person name="An X."/>
            <person name="Dong Z."/>
            <person name="Zhang K."/>
            <person name="Zhang X."/>
            <person name="Luo M.C."/>
            <person name="Dvorak J."/>
            <person name="Tong Y."/>
            <person name="Wang J."/>
            <person name="Yang H."/>
            <person name="Li Z."/>
            <person name="Wang D."/>
            <person name="Zhang A."/>
            <person name="Wang J."/>
        </authorList>
    </citation>
    <scope>NUCLEOTIDE SEQUENCE</scope>
    <source>
        <strain evidence="9">cv. G1812</strain>
    </source>
</reference>
<sequence length="331" mass="38746">MEDQCKAMQNALRTTMPHTRHRWCRWHVLKVLKEKIGHVYIKHSLFKKEFHAIVNEETDVESFERRWHQLIKKYKLQGNKYLRRIFKWRDMWAMPYFMGTFCAGMTSTQQSESANHLLKKFISRSSPMHLFVKQYNKLLESRSQAEDKANYVSKQTRRRLVIGATIEIDAAAVYTKALYEKISHELFRSGSFDARRSKPGHVYKVKLSPQLALTDYDKKIFTIKVEDGWDLVTCDCGFFDHVGLLCCHSLKVLVQNNIGKIPLRNIVKRWTLWARESRPLHLANEVEMGELSSQITYRRNVLYVAAMDLIKEAESGSESFQTAFTAICEAK</sequence>
<reference evidence="8" key="2">
    <citation type="submission" date="2018-03" db="EMBL/GenBank/DDBJ databases">
        <title>The Triticum urartu genome reveals the dynamic nature of wheat genome evolution.</title>
        <authorList>
            <person name="Ling H."/>
            <person name="Ma B."/>
            <person name="Shi X."/>
            <person name="Liu H."/>
            <person name="Dong L."/>
            <person name="Sun H."/>
            <person name="Cao Y."/>
            <person name="Gao Q."/>
            <person name="Zheng S."/>
            <person name="Li Y."/>
            <person name="Yu Y."/>
            <person name="Du H."/>
            <person name="Qi M."/>
            <person name="Li Y."/>
            <person name="Yu H."/>
            <person name="Cui Y."/>
            <person name="Wang N."/>
            <person name="Chen C."/>
            <person name="Wu H."/>
            <person name="Zhao Y."/>
            <person name="Zhang J."/>
            <person name="Li Y."/>
            <person name="Zhou W."/>
            <person name="Zhang B."/>
            <person name="Hu W."/>
            <person name="Eijk M."/>
            <person name="Tang J."/>
            <person name="Witsenboer H."/>
            <person name="Zhao S."/>
            <person name="Li Z."/>
            <person name="Zhang A."/>
            <person name="Wang D."/>
            <person name="Liang C."/>
        </authorList>
    </citation>
    <scope>NUCLEOTIDE SEQUENCE [LARGE SCALE GENOMIC DNA]</scope>
    <source>
        <strain evidence="8">cv. G1812</strain>
    </source>
</reference>
<evidence type="ECO:0000256" key="2">
    <source>
        <dbReference type="ARBA" id="ARBA00022723"/>
    </source>
</evidence>
<evidence type="ECO:0000313" key="8">
    <source>
        <dbReference type="EnsemblPlants" id="TuG1812G0300005385.01.T01"/>
    </source>
</evidence>
<evidence type="ECO:0000313" key="9">
    <source>
        <dbReference type="Proteomes" id="UP000015106"/>
    </source>
</evidence>
<accession>A0A8R7U133</accession>
<evidence type="ECO:0000256" key="5">
    <source>
        <dbReference type="PROSITE-ProRule" id="PRU00325"/>
    </source>
</evidence>
<dbReference type="InterPro" id="IPR031052">
    <property type="entry name" value="FHY3/FAR1"/>
</dbReference>
<comment type="subcellular location">
    <subcellularLocation>
        <location evidence="6">Nucleus</location>
    </subcellularLocation>
</comment>
<protein>
    <recommendedName>
        <fullName evidence="6">Protein FAR1-RELATED SEQUENCE</fullName>
    </recommendedName>
</protein>
<dbReference type="Proteomes" id="UP000015106">
    <property type="component" value="Chromosome 3"/>
</dbReference>